<dbReference type="Proteomes" id="UP000280296">
    <property type="component" value="Unassembled WGS sequence"/>
</dbReference>
<dbReference type="AlphaFoldDB" id="A0A432MHI3"/>
<dbReference type="InterPro" id="IPR010980">
    <property type="entry name" value="Cyt_c/b562"/>
</dbReference>
<evidence type="ECO:0000256" key="1">
    <source>
        <dbReference type="SAM" id="MobiDB-lite"/>
    </source>
</evidence>
<accession>A0A432MHI3</accession>
<organism evidence="2 3">
    <name type="scientific">Tautonia sociabilis</name>
    <dbReference type="NCBI Taxonomy" id="2080755"/>
    <lineage>
        <taxon>Bacteria</taxon>
        <taxon>Pseudomonadati</taxon>
        <taxon>Planctomycetota</taxon>
        <taxon>Planctomycetia</taxon>
        <taxon>Isosphaerales</taxon>
        <taxon>Isosphaeraceae</taxon>
        <taxon>Tautonia</taxon>
    </lineage>
</organism>
<dbReference type="OrthoDB" id="287770at2"/>
<feature type="region of interest" description="Disordered" evidence="1">
    <location>
        <begin position="28"/>
        <end position="49"/>
    </location>
</feature>
<sequence>MTAPRSRRPGPGLRWLALLVAGSALAISPAGRPASGGPQDPDSPQDPRTALMRQKLDHAQRILGGLTEGRFGPISRSARALEEISREAARHNLPTADYRRFSDEFRRLTASLAKHADAEDLDAATLAYVQLTINCVDCHKYVRIQTLPAGPPQ</sequence>
<dbReference type="GO" id="GO:0005506">
    <property type="term" value="F:iron ion binding"/>
    <property type="evidence" value="ECO:0007669"/>
    <property type="project" value="InterPro"/>
</dbReference>
<comment type="caution">
    <text evidence="2">The sequence shown here is derived from an EMBL/GenBank/DDBJ whole genome shotgun (WGS) entry which is preliminary data.</text>
</comment>
<gene>
    <name evidence="2" type="ORF">TsocGM_16325</name>
</gene>
<keyword evidence="3" id="KW-1185">Reference proteome</keyword>
<reference evidence="2 3" key="1">
    <citation type="submission" date="2018-12" db="EMBL/GenBank/DDBJ databases">
        <authorList>
            <person name="Toschakov S.V."/>
        </authorList>
    </citation>
    <scope>NUCLEOTIDE SEQUENCE [LARGE SCALE GENOMIC DNA]</scope>
    <source>
        <strain evidence="2 3">GM2012</strain>
    </source>
</reference>
<dbReference type="GO" id="GO:0020037">
    <property type="term" value="F:heme binding"/>
    <property type="evidence" value="ECO:0007669"/>
    <property type="project" value="InterPro"/>
</dbReference>
<evidence type="ECO:0008006" key="4">
    <source>
        <dbReference type="Google" id="ProtNLM"/>
    </source>
</evidence>
<dbReference type="Gene3D" id="1.20.120.10">
    <property type="entry name" value="Cytochrome c/b562"/>
    <property type="match status" value="1"/>
</dbReference>
<proteinExistence type="predicted"/>
<evidence type="ECO:0000313" key="2">
    <source>
        <dbReference type="EMBL" id="RUL86296.1"/>
    </source>
</evidence>
<dbReference type="GO" id="GO:0022900">
    <property type="term" value="P:electron transport chain"/>
    <property type="evidence" value="ECO:0007669"/>
    <property type="project" value="InterPro"/>
</dbReference>
<name>A0A432MHI3_9BACT</name>
<evidence type="ECO:0000313" key="3">
    <source>
        <dbReference type="Proteomes" id="UP000280296"/>
    </source>
</evidence>
<protein>
    <recommendedName>
        <fullName evidence="4">Cytochrome c</fullName>
    </recommendedName>
</protein>
<dbReference type="EMBL" id="RYZH01000032">
    <property type="protein sequence ID" value="RUL86296.1"/>
    <property type="molecule type" value="Genomic_DNA"/>
</dbReference>
<dbReference type="SUPFAM" id="SSF47175">
    <property type="entry name" value="Cytochromes"/>
    <property type="match status" value="1"/>
</dbReference>
<dbReference type="GO" id="GO:0009055">
    <property type="term" value="F:electron transfer activity"/>
    <property type="evidence" value="ECO:0007669"/>
    <property type="project" value="InterPro"/>
</dbReference>
<dbReference type="RefSeq" id="WP_126726531.1">
    <property type="nucleotide sequence ID" value="NZ_RYZH01000032.1"/>
</dbReference>
<reference evidence="2 3" key="2">
    <citation type="submission" date="2019-01" db="EMBL/GenBank/DDBJ databases">
        <title>Tautonia sociabilis, a novel thermotolerant planctomycete of Isosphaeraceae family, isolated from a 4000 m deep subterranean habitat.</title>
        <authorList>
            <person name="Kovaleva O.L."/>
            <person name="Elcheninov A.G."/>
            <person name="Van Heerden E."/>
            <person name="Toshchakov S.V."/>
            <person name="Novikov A."/>
            <person name="Bonch-Osmolovskaya E.A."/>
            <person name="Kublanov I.V."/>
        </authorList>
    </citation>
    <scope>NUCLEOTIDE SEQUENCE [LARGE SCALE GENOMIC DNA]</scope>
    <source>
        <strain evidence="2 3">GM2012</strain>
    </source>
</reference>